<feature type="domain" description="Methyltransferase" evidence="1">
    <location>
        <begin position="86"/>
        <end position="212"/>
    </location>
</feature>
<keyword evidence="3" id="KW-1185">Reference proteome</keyword>
<dbReference type="AlphaFoldDB" id="A0A1I0EVB8"/>
<dbReference type="InterPro" id="IPR025714">
    <property type="entry name" value="Methyltranfer_dom"/>
</dbReference>
<dbReference type="SUPFAM" id="SSF53335">
    <property type="entry name" value="S-adenosyl-L-methionine-dependent methyltransferases"/>
    <property type="match status" value="1"/>
</dbReference>
<name>A0A1I0EVB8_9BACT</name>
<evidence type="ECO:0000259" key="1">
    <source>
        <dbReference type="Pfam" id="PF13847"/>
    </source>
</evidence>
<proteinExistence type="predicted"/>
<gene>
    <name evidence="2" type="ORF">SAMN04487998_2015</name>
</gene>
<dbReference type="Pfam" id="PF13847">
    <property type="entry name" value="Methyltransf_31"/>
    <property type="match status" value="1"/>
</dbReference>
<dbReference type="PANTHER" id="PTHR43861">
    <property type="entry name" value="TRANS-ACONITATE 2-METHYLTRANSFERASE-RELATED"/>
    <property type="match status" value="1"/>
</dbReference>
<evidence type="ECO:0000313" key="2">
    <source>
        <dbReference type="EMBL" id="SET49537.1"/>
    </source>
</evidence>
<evidence type="ECO:0000313" key="3">
    <source>
        <dbReference type="Proteomes" id="UP000198697"/>
    </source>
</evidence>
<dbReference type="EMBL" id="FOHS01000002">
    <property type="protein sequence ID" value="SET49537.1"/>
    <property type="molecule type" value="Genomic_DNA"/>
</dbReference>
<dbReference type="CDD" id="cd02440">
    <property type="entry name" value="AdoMet_MTases"/>
    <property type="match status" value="1"/>
</dbReference>
<accession>A0A1I0EVB8</accession>
<dbReference type="GO" id="GO:0032259">
    <property type="term" value="P:methylation"/>
    <property type="evidence" value="ECO:0007669"/>
    <property type="project" value="UniProtKB-KW"/>
</dbReference>
<dbReference type="GO" id="GO:0008168">
    <property type="term" value="F:methyltransferase activity"/>
    <property type="evidence" value="ECO:0007669"/>
    <property type="project" value="UniProtKB-KW"/>
</dbReference>
<organism evidence="2 3">
    <name type="scientific">Hymenobacter actinosclerus</name>
    <dbReference type="NCBI Taxonomy" id="82805"/>
    <lineage>
        <taxon>Bacteria</taxon>
        <taxon>Pseudomonadati</taxon>
        <taxon>Bacteroidota</taxon>
        <taxon>Cytophagia</taxon>
        <taxon>Cytophagales</taxon>
        <taxon>Hymenobacteraceae</taxon>
        <taxon>Hymenobacter</taxon>
    </lineage>
</organism>
<keyword evidence="2" id="KW-0489">Methyltransferase</keyword>
<dbReference type="OrthoDB" id="582216at2"/>
<dbReference type="Gene3D" id="3.40.50.150">
    <property type="entry name" value="Vaccinia Virus protein VP39"/>
    <property type="match status" value="1"/>
</dbReference>
<reference evidence="3" key="1">
    <citation type="submission" date="2016-10" db="EMBL/GenBank/DDBJ databases">
        <authorList>
            <person name="Varghese N."/>
            <person name="Submissions S."/>
        </authorList>
    </citation>
    <scope>NUCLEOTIDE SEQUENCE [LARGE SCALE GENOMIC DNA]</scope>
    <source>
        <strain evidence="3">DSM 15310</strain>
    </source>
</reference>
<dbReference type="Proteomes" id="UP000198697">
    <property type="component" value="Unassembled WGS sequence"/>
</dbReference>
<protein>
    <submittedName>
        <fullName evidence="2">Methyltransferase domain-containing protein</fullName>
    </submittedName>
</protein>
<dbReference type="STRING" id="82805.SAMN04487998_2015"/>
<dbReference type="RefSeq" id="WP_092770955.1">
    <property type="nucleotide sequence ID" value="NZ_FOHS01000002.1"/>
</dbReference>
<sequence length="329" mass="36461">MPWLTSDDFLETLAKLRQRGLPFLLSKLVPSNLARTRSAFDDPQLQAANWWQVPAVRRRWSEKISGSPAVPYEAHVASRYLAGRTGLRLLSLGSGACSHELTFARQPHFAEVRCVDIAGRLLQQAAETARAEGLTNFQTEVADVNQRVLAPGSYDVILFHSALHHFRDVEGIVARVRAALAPGGLLILNDYVGPARLQWTATQLREANRVLRDVVPASHRQRFLSRQLKHRISGPGRLRMYLADPSEAAESDRIVPALRQHFRALEEAALGGNLLTLVLKDIAHHFLAENAANQALLAELFSLEDALLDQEPSNLLFGVYQPLPTTTVG</sequence>
<keyword evidence="2" id="KW-0808">Transferase</keyword>
<dbReference type="InterPro" id="IPR029063">
    <property type="entry name" value="SAM-dependent_MTases_sf"/>
</dbReference>